<keyword evidence="6" id="KW-1185">Reference proteome</keyword>
<dbReference type="RefSeq" id="WP_209558014.1">
    <property type="nucleotide sequence ID" value="NZ_JAEDXU010000007.1"/>
</dbReference>
<protein>
    <recommendedName>
        <fullName evidence="3">Pseudouridine synthase</fullName>
        <ecNumber evidence="3">5.4.99.-</ecNumber>
    </recommendedName>
</protein>
<comment type="caution">
    <text evidence="5">The sequence shown here is derived from an EMBL/GenBank/DDBJ whole genome shotgun (WGS) entry which is preliminary data.</text>
</comment>
<feature type="domain" description="Pseudouridine synthase RsuA/RluA-like" evidence="4">
    <location>
        <begin position="89"/>
        <end position="241"/>
    </location>
</feature>
<dbReference type="InterPro" id="IPR006224">
    <property type="entry name" value="PsdUridine_synth_RluA-like_CS"/>
</dbReference>
<evidence type="ECO:0000256" key="2">
    <source>
        <dbReference type="ARBA" id="ARBA00010876"/>
    </source>
</evidence>
<proteinExistence type="inferred from homology"/>
<dbReference type="PROSITE" id="PS01129">
    <property type="entry name" value="PSI_RLU"/>
    <property type="match status" value="1"/>
</dbReference>
<dbReference type="Pfam" id="PF00849">
    <property type="entry name" value="PseudoU_synth_2"/>
    <property type="match status" value="1"/>
</dbReference>
<dbReference type="Proteomes" id="UP000673375">
    <property type="component" value="Unassembled WGS sequence"/>
</dbReference>
<dbReference type="Gene3D" id="3.30.2350.10">
    <property type="entry name" value="Pseudouridine synthase"/>
    <property type="match status" value="1"/>
</dbReference>
<dbReference type="EC" id="5.4.99.-" evidence="3"/>
<dbReference type="InterPro" id="IPR020103">
    <property type="entry name" value="PsdUridine_synth_cat_dom_sf"/>
</dbReference>
<gene>
    <name evidence="5" type="ORF">I6N96_13165</name>
</gene>
<dbReference type="SUPFAM" id="SSF55120">
    <property type="entry name" value="Pseudouridine synthase"/>
    <property type="match status" value="1"/>
</dbReference>
<keyword evidence="3" id="KW-0413">Isomerase</keyword>
<evidence type="ECO:0000313" key="5">
    <source>
        <dbReference type="EMBL" id="MBP1047226.1"/>
    </source>
</evidence>
<reference evidence="5 6" key="1">
    <citation type="submission" date="2020-12" db="EMBL/GenBank/DDBJ databases">
        <title>Vagococcus allomyrinae sp. nov. and Enterococcus lavae sp. nov., isolated from the larvae of Allomyrina dichotoma.</title>
        <authorList>
            <person name="Lee S.D."/>
        </authorList>
    </citation>
    <scope>NUCLEOTIDE SEQUENCE [LARGE SCALE GENOMIC DNA]</scope>
    <source>
        <strain evidence="5 6">BWM-S5</strain>
    </source>
</reference>
<sequence>MDITIQLPDDFQETTIQELLEKEWLVPRKVRHFLRTRKNVTVNGQPAQFHFSVKAGDNVSLHFDSEDYSVPTAYIGDPSSLTILFEDEQLIVLDKPAGIKTHPNTPEEHDTLLNQLAGYLVPKGQFPYVVHRLDRETSGCIVFAKNPFILPILGRMLEQKKIYRRYQAFVSGKIKQQSLTINKRIGRHRHDRRKRVVDPKKGDLAVTHVEKAFYDPSKNQTAIFCILDTGRTHQIRVHLSSEGHSIVGDSLYEGMAAKRLMLHAYELHLLHPFTNEKITVQAAPGLW</sequence>
<comment type="function">
    <text evidence="3">Responsible for synthesis of pseudouridine from uracil.</text>
</comment>
<dbReference type="NCBIfam" id="TIGR00005">
    <property type="entry name" value="rluA_subfam"/>
    <property type="match status" value="1"/>
</dbReference>
<name>A0ABS4CL01_9ENTE</name>
<comment type="similarity">
    <text evidence="2 3">Belongs to the pseudouridine synthase RluA family.</text>
</comment>
<accession>A0ABS4CL01</accession>
<evidence type="ECO:0000256" key="3">
    <source>
        <dbReference type="RuleBase" id="RU362028"/>
    </source>
</evidence>
<dbReference type="InterPro" id="IPR050188">
    <property type="entry name" value="RluA_PseudoU_synthase"/>
</dbReference>
<comment type="catalytic activity">
    <reaction evidence="1 3">
        <text>a uridine in RNA = a pseudouridine in RNA</text>
        <dbReference type="Rhea" id="RHEA:48348"/>
        <dbReference type="Rhea" id="RHEA-COMP:12068"/>
        <dbReference type="Rhea" id="RHEA-COMP:12069"/>
        <dbReference type="ChEBI" id="CHEBI:65314"/>
        <dbReference type="ChEBI" id="CHEBI:65315"/>
    </reaction>
</comment>
<dbReference type="CDD" id="cd02869">
    <property type="entry name" value="PseudoU_synth_RluA_like"/>
    <property type="match status" value="1"/>
</dbReference>
<evidence type="ECO:0000313" key="6">
    <source>
        <dbReference type="Proteomes" id="UP000673375"/>
    </source>
</evidence>
<evidence type="ECO:0000259" key="4">
    <source>
        <dbReference type="Pfam" id="PF00849"/>
    </source>
</evidence>
<organism evidence="5 6">
    <name type="scientific">Enterococcus larvae</name>
    <dbReference type="NCBI Taxonomy" id="2794352"/>
    <lineage>
        <taxon>Bacteria</taxon>
        <taxon>Bacillati</taxon>
        <taxon>Bacillota</taxon>
        <taxon>Bacilli</taxon>
        <taxon>Lactobacillales</taxon>
        <taxon>Enterococcaceae</taxon>
        <taxon>Enterococcus</taxon>
    </lineage>
</organism>
<dbReference type="InterPro" id="IPR006145">
    <property type="entry name" value="PsdUridine_synth_RsuA/RluA"/>
</dbReference>
<dbReference type="PANTHER" id="PTHR21600:SF87">
    <property type="entry name" value="RNA PSEUDOURIDYLATE SYNTHASE DOMAIN-CONTAINING PROTEIN 1"/>
    <property type="match status" value="1"/>
</dbReference>
<dbReference type="EMBL" id="JAEDXU010000007">
    <property type="protein sequence ID" value="MBP1047226.1"/>
    <property type="molecule type" value="Genomic_DNA"/>
</dbReference>
<dbReference type="InterPro" id="IPR006225">
    <property type="entry name" value="PsdUridine_synth_RluC/D"/>
</dbReference>
<dbReference type="PANTHER" id="PTHR21600">
    <property type="entry name" value="MITOCHONDRIAL RNA PSEUDOURIDINE SYNTHASE"/>
    <property type="match status" value="1"/>
</dbReference>
<evidence type="ECO:0000256" key="1">
    <source>
        <dbReference type="ARBA" id="ARBA00000073"/>
    </source>
</evidence>